<protein>
    <submittedName>
        <fullName evidence="1">CRP-like cAMP-binding protein</fullName>
    </submittedName>
</protein>
<sequence>MDLPSLIDSIHPIKHESKILLLSKFEEKHFPKKHILLGSERMEHYLYFIKKGVVRAFFNSPDKDISFWFGTEGDPILSMQSYVSHRKSYENIELIEDSTLYEIRISDLQELYSTNIDIANWGRKLAEQELIKTEKLFLSRQFKSASDRYAELLKENPEIIQRVPLKIIASYLGITQVSLSRIRAEIK</sequence>
<dbReference type="InterPro" id="IPR000595">
    <property type="entry name" value="cNMP-bd_dom"/>
</dbReference>
<gene>
    <name evidence="1" type="ORF">ABID46_002698</name>
</gene>
<dbReference type="Gene3D" id="2.60.120.10">
    <property type="entry name" value="Jelly Rolls"/>
    <property type="match status" value="1"/>
</dbReference>
<reference evidence="1 2" key="1">
    <citation type="submission" date="2024-06" db="EMBL/GenBank/DDBJ databases">
        <title>Genomic Encyclopedia of Type Strains, Phase IV (KMG-IV): sequencing the most valuable type-strain genomes for metagenomic binning, comparative biology and taxonomic classification.</title>
        <authorList>
            <person name="Goeker M."/>
        </authorList>
    </citation>
    <scope>NUCLEOTIDE SEQUENCE [LARGE SCALE GENOMIC DNA]</scope>
    <source>
        <strain evidence="1 2">DSM 29388</strain>
    </source>
</reference>
<evidence type="ECO:0000313" key="2">
    <source>
        <dbReference type="Proteomes" id="UP001549146"/>
    </source>
</evidence>
<dbReference type="CDD" id="cd00038">
    <property type="entry name" value="CAP_ED"/>
    <property type="match status" value="1"/>
</dbReference>
<evidence type="ECO:0000313" key="1">
    <source>
        <dbReference type="EMBL" id="MET3733105.1"/>
    </source>
</evidence>
<dbReference type="InterPro" id="IPR018490">
    <property type="entry name" value="cNMP-bd_dom_sf"/>
</dbReference>
<dbReference type="SUPFAM" id="SSF51206">
    <property type="entry name" value="cAMP-binding domain-like"/>
    <property type="match status" value="1"/>
</dbReference>
<organism evidence="1 2">
    <name type="scientific">Moheibacter stercoris</name>
    <dbReference type="NCBI Taxonomy" id="1628251"/>
    <lineage>
        <taxon>Bacteria</taxon>
        <taxon>Pseudomonadati</taxon>
        <taxon>Bacteroidota</taxon>
        <taxon>Flavobacteriia</taxon>
        <taxon>Flavobacteriales</taxon>
        <taxon>Weeksellaceae</taxon>
        <taxon>Moheibacter</taxon>
    </lineage>
</organism>
<accession>A0ABV2LX22</accession>
<keyword evidence="2" id="KW-1185">Reference proteome</keyword>
<dbReference type="RefSeq" id="WP_354510944.1">
    <property type="nucleotide sequence ID" value="NZ_JBEPMO010000031.1"/>
</dbReference>
<name>A0ABV2LX22_9FLAO</name>
<dbReference type="EMBL" id="JBEPMO010000031">
    <property type="protein sequence ID" value="MET3733105.1"/>
    <property type="molecule type" value="Genomic_DNA"/>
</dbReference>
<dbReference type="InterPro" id="IPR014710">
    <property type="entry name" value="RmlC-like_jellyroll"/>
</dbReference>
<dbReference type="Proteomes" id="UP001549146">
    <property type="component" value="Unassembled WGS sequence"/>
</dbReference>
<comment type="caution">
    <text evidence="1">The sequence shown here is derived from an EMBL/GenBank/DDBJ whole genome shotgun (WGS) entry which is preliminary data.</text>
</comment>
<proteinExistence type="predicted"/>